<accession>A0A0A9GHJ0</accession>
<sequence>MSFIDNYTYYIPTMPKLNLAYLCL</sequence>
<organism evidence="1">
    <name type="scientific">Arundo donax</name>
    <name type="common">Giant reed</name>
    <name type="synonym">Donax arundinaceus</name>
    <dbReference type="NCBI Taxonomy" id="35708"/>
    <lineage>
        <taxon>Eukaryota</taxon>
        <taxon>Viridiplantae</taxon>
        <taxon>Streptophyta</taxon>
        <taxon>Embryophyta</taxon>
        <taxon>Tracheophyta</taxon>
        <taxon>Spermatophyta</taxon>
        <taxon>Magnoliopsida</taxon>
        <taxon>Liliopsida</taxon>
        <taxon>Poales</taxon>
        <taxon>Poaceae</taxon>
        <taxon>PACMAD clade</taxon>
        <taxon>Arundinoideae</taxon>
        <taxon>Arundineae</taxon>
        <taxon>Arundo</taxon>
    </lineage>
</organism>
<name>A0A0A9GHJ0_ARUDO</name>
<dbReference type="AlphaFoldDB" id="A0A0A9GHJ0"/>
<proteinExistence type="predicted"/>
<reference evidence="1" key="1">
    <citation type="submission" date="2014-09" db="EMBL/GenBank/DDBJ databases">
        <authorList>
            <person name="Magalhaes I.L.F."/>
            <person name="Oliveira U."/>
            <person name="Santos F.R."/>
            <person name="Vidigal T.H.D.A."/>
            <person name="Brescovit A.D."/>
            <person name="Santos A.J."/>
        </authorList>
    </citation>
    <scope>NUCLEOTIDE SEQUENCE</scope>
    <source>
        <tissue evidence="1">Shoot tissue taken approximately 20 cm above the soil surface</tissue>
    </source>
</reference>
<evidence type="ECO:0000313" key="1">
    <source>
        <dbReference type="EMBL" id="JAE24565.1"/>
    </source>
</evidence>
<dbReference type="EMBL" id="GBRH01173331">
    <property type="protein sequence ID" value="JAE24565.1"/>
    <property type="molecule type" value="Transcribed_RNA"/>
</dbReference>
<protein>
    <submittedName>
        <fullName evidence="1">Uncharacterized protein</fullName>
    </submittedName>
</protein>
<reference evidence="1" key="2">
    <citation type="journal article" date="2015" name="Data Brief">
        <title>Shoot transcriptome of the giant reed, Arundo donax.</title>
        <authorList>
            <person name="Barrero R.A."/>
            <person name="Guerrero F.D."/>
            <person name="Moolhuijzen P."/>
            <person name="Goolsby J.A."/>
            <person name="Tidwell J."/>
            <person name="Bellgard S.E."/>
            <person name="Bellgard M.I."/>
        </authorList>
    </citation>
    <scope>NUCLEOTIDE SEQUENCE</scope>
    <source>
        <tissue evidence="1">Shoot tissue taken approximately 20 cm above the soil surface</tissue>
    </source>
</reference>